<feature type="domain" description="N-acetyltransferase" evidence="1">
    <location>
        <begin position="10"/>
        <end position="175"/>
    </location>
</feature>
<organism evidence="2 3">
    <name type="scientific">Actinomadura logoneensis</name>
    <dbReference type="NCBI Taxonomy" id="2293572"/>
    <lineage>
        <taxon>Bacteria</taxon>
        <taxon>Bacillati</taxon>
        <taxon>Actinomycetota</taxon>
        <taxon>Actinomycetes</taxon>
        <taxon>Streptosporangiales</taxon>
        <taxon>Thermomonosporaceae</taxon>
        <taxon>Actinomadura</taxon>
    </lineage>
</organism>
<dbReference type="GO" id="GO:0005737">
    <property type="term" value="C:cytoplasm"/>
    <property type="evidence" value="ECO:0007669"/>
    <property type="project" value="TreeGrafter"/>
</dbReference>
<dbReference type="InterPro" id="IPR016181">
    <property type="entry name" value="Acyl_CoA_acyltransferase"/>
</dbReference>
<dbReference type="RefSeq" id="WP_117361484.1">
    <property type="nucleotide sequence ID" value="NZ_QURH01001028.1"/>
</dbReference>
<keyword evidence="3" id="KW-1185">Reference proteome</keyword>
<gene>
    <name evidence="2" type="ORF">DZF91_35910</name>
</gene>
<evidence type="ECO:0000313" key="2">
    <source>
        <dbReference type="EMBL" id="RFU36859.1"/>
    </source>
</evidence>
<dbReference type="SUPFAM" id="SSF55729">
    <property type="entry name" value="Acyl-CoA N-acyltransferases (Nat)"/>
    <property type="match status" value="1"/>
</dbReference>
<dbReference type="EMBL" id="QURH01001028">
    <property type="protein sequence ID" value="RFU36859.1"/>
    <property type="molecule type" value="Genomic_DNA"/>
</dbReference>
<dbReference type="Gene3D" id="3.40.630.30">
    <property type="match status" value="1"/>
</dbReference>
<protein>
    <submittedName>
        <fullName evidence="2">N-acetyltransferase</fullName>
    </submittedName>
</protein>
<dbReference type="PROSITE" id="PS51186">
    <property type="entry name" value="GNAT"/>
    <property type="match status" value="1"/>
</dbReference>
<keyword evidence="2" id="KW-0808">Transferase</keyword>
<proteinExistence type="predicted"/>
<evidence type="ECO:0000313" key="3">
    <source>
        <dbReference type="Proteomes" id="UP000261811"/>
    </source>
</evidence>
<dbReference type="InterPro" id="IPR051908">
    <property type="entry name" value="Ribosomal_N-acetyltransferase"/>
</dbReference>
<dbReference type="AlphaFoldDB" id="A0A372JAA4"/>
<dbReference type="GO" id="GO:0008999">
    <property type="term" value="F:protein-N-terminal-alanine acetyltransferase activity"/>
    <property type="evidence" value="ECO:0007669"/>
    <property type="project" value="TreeGrafter"/>
</dbReference>
<dbReference type="InterPro" id="IPR000182">
    <property type="entry name" value="GNAT_dom"/>
</dbReference>
<dbReference type="PANTHER" id="PTHR43441:SF10">
    <property type="entry name" value="ACETYLTRANSFERASE"/>
    <property type="match status" value="1"/>
</dbReference>
<dbReference type="CDD" id="cd04301">
    <property type="entry name" value="NAT_SF"/>
    <property type="match status" value="1"/>
</dbReference>
<evidence type="ECO:0000259" key="1">
    <source>
        <dbReference type="PROSITE" id="PS51186"/>
    </source>
</evidence>
<comment type="caution">
    <text evidence="2">The sequence shown here is derived from an EMBL/GenBank/DDBJ whole genome shotgun (WGS) entry which is preliminary data.</text>
</comment>
<dbReference type="GO" id="GO:1990189">
    <property type="term" value="F:protein N-terminal-serine acetyltransferase activity"/>
    <property type="evidence" value="ECO:0007669"/>
    <property type="project" value="TreeGrafter"/>
</dbReference>
<accession>A0A372JAA4</accession>
<dbReference type="PANTHER" id="PTHR43441">
    <property type="entry name" value="RIBOSOMAL-PROTEIN-SERINE ACETYLTRANSFERASE"/>
    <property type="match status" value="1"/>
</dbReference>
<dbReference type="OrthoDB" id="5191051at2"/>
<dbReference type="Proteomes" id="UP000261811">
    <property type="component" value="Unassembled WGS sequence"/>
</dbReference>
<sequence length="182" mass="20601">MLSLKLAEGAELRPLEPWQAAEFYAQVEKVRDDIRPYIPFAARVFDEDAARAYLQGFADSQAADGARLYGIWVDGVLSGGTLFRTFDARQRVCEVGVWLDPDVRGRGLITKAVGAMIDWAVHERGMLRVEWCCEPSNEASIATARRIGFTYEGTIRQGFNFDGRQRDYQMWAVLADEWRSKG</sequence>
<name>A0A372JAA4_9ACTN</name>
<dbReference type="Pfam" id="PF13302">
    <property type="entry name" value="Acetyltransf_3"/>
    <property type="match status" value="1"/>
</dbReference>
<reference evidence="2 3" key="1">
    <citation type="submission" date="2018-08" db="EMBL/GenBank/DDBJ databases">
        <title>Actinomadura jelena sp. nov., a novel Actinomycete isolated from soil in Chad.</title>
        <authorList>
            <person name="Shi L."/>
        </authorList>
    </citation>
    <scope>NUCLEOTIDE SEQUENCE [LARGE SCALE GENOMIC DNA]</scope>
    <source>
        <strain evidence="2 3">NEAU-G17</strain>
    </source>
</reference>